<evidence type="ECO:0000313" key="4">
    <source>
        <dbReference type="Proteomes" id="UP000003635"/>
    </source>
</evidence>
<dbReference type="PANTHER" id="PTHR35342:SF5">
    <property type="entry name" value="TRICARBOXYLIC TRANSPORT PROTEIN"/>
    <property type="match status" value="1"/>
</dbReference>
<sequence>MEPFSHAWSALTTTPAAFAAVGGVIWGILGGALPGISPSIAMALLLPFTYTMDPIPAIVLLAATYVGAEYGGSIPAILIRTPGTNAAAATAIDGYEMQKQGRGGEALGISLVSGVIGGMIGLFFLVLLTKPLATVALAFTPPAYFALGVLGLSVIASLSSGSLIKGLMAGIIGLMIATVGTDPISGVNRFTYGAPNLLGGIPFILVMVGVFAVSELLVQSGKKEYRRSSDSRQMRIRLPSWMTLKRLRKPQAIGSGIGLFEGCMPGAGGSIAAFMAYNEARRWSKNPEEFGKGSPEAIAAPESANNTVAGTALVPMLSFGIPGSNSTAILLGGLLIHGLQPGPMLFEQHPDFIYGLFGGLFVANLSLFFVGLLILSPAIWLVNRPKPYLMAAIYALIFSGIYSIDNTLFDLYIVLIAGAVGYVMRLLGFPFLPLVLGLVLGYLIESNYRRSLLLTGGEHRVFIEDPISLGLLIVAALFVIGSTLRDLRDARRKRAAAMELQEPEA</sequence>
<keyword evidence="1" id="KW-1133">Transmembrane helix</keyword>
<evidence type="ECO:0000256" key="1">
    <source>
        <dbReference type="SAM" id="Phobius"/>
    </source>
</evidence>
<dbReference type="InterPro" id="IPR002823">
    <property type="entry name" value="DUF112_TM"/>
</dbReference>
<feature type="transmembrane region" description="Helical" evidence="1">
    <location>
        <begin position="352"/>
        <end position="375"/>
    </location>
</feature>
<proteinExistence type="predicted"/>
<keyword evidence="1" id="KW-0472">Membrane</keyword>
<dbReference type="AlphaFoldDB" id="Q2CJB2"/>
<feature type="transmembrane region" description="Helical" evidence="1">
    <location>
        <begin position="197"/>
        <end position="218"/>
    </location>
</feature>
<keyword evidence="1" id="KW-0812">Transmembrane</keyword>
<evidence type="ECO:0000313" key="3">
    <source>
        <dbReference type="EMBL" id="EAR52688.1"/>
    </source>
</evidence>
<keyword evidence="4" id="KW-1185">Reference proteome</keyword>
<comment type="caution">
    <text evidence="3">The sequence shown here is derived from an EMBL/GenBank/DDBJ whole genome shotgun (WGS) entry which is preliminary data.</text>
</comment>
<feature type="transmembrane region" description="Helical" evidence="1">
    <location>
        <begin position="319"/>
        <end position="340"/>
    </location>
</feature>
<evidence type="ECO:0000259" key="2">
    <source>
        <dbReference type="Pfam" id="PF01970"/>
    </source>
</evidence>
<feature type="domain" description="DUF112" evidence="2">
    <location>
        <begin position="19"/>
        <end position="436"/>
    </location>
</feature>
<feature type="transmembrane region" description="Helical" evidence="1">
    <location>
        <begin position="134"/>
        <end position="155"/>
    </location>
</feature>
<feature type="transmembrane region" description="Helical" evidence="1">
    <location>
        <begin position="467"/>
        <end position="484"/>
    </location>
</feature>
<organism evidence="3 4">
    <name type="scientific">Oceanicola granulosus (strain ATCC BAA-861 / DSM 15982 / KCTC 12143 / HTCC2516)</name>
    <dbReference type="NCBI Taxonomy" id="314256"/>
    <lineage>
        <taxon>Bacteria</taxon>
        <taxon>Pseudomonadati</taxon>
        <taxon>Pseudomonadota</taxon>
        <taxon>Alphaproteobacteria</taxon>
        <taxon>Rhodobacterales</taxon>
        <taxon>Roseobacteraceae</taxon>
        <taxon>Oceanicola</taxon>
    </lineage>
</organism>
<feature type="transmembrane region" description="Helical" evidence="1">
    <location>
        <begin position="411"/>
        <end position="444"/>
    </location>
</feature>
<feature type="transmembrane region" description="Helical" evidence="1">
    <location>
        <begin position="106"/>
        <end position="128"/>
    </location>
</feature>
<dbReference type="HOGENOM" id="CLU_022936_2_0_5"/>
<accession>Q2CJB2</accession>
<feature type="transmembrane region" description="Helical" evidence="1">
    <location>
        <begin position="167"/>
        <end position="185"/>
    </location>
</feature>
<protein>
    <recommendedName>
        <fullName evidence="2">DUF112 domain-containing protein</fullName>
    </recommendedName>
</protein>
<dbReference type="eggNOG" id="COG3333">
    <property type="taxonomic scope" value="Bacteria"/>
</dbReference>
<gene>
    <name evidence="3" type="ORF">OG2516_00639</name>
</gene>
<dbReference type="OrthoDB" id="9791872at2"/>
<dbReference type="PANTHER" id="PTHR35342">
    <property type="entry name" value="TRICARBOXYLIC TRANSPORT PROTEIN"/>
    <property type="match status" value="1"/>
</dbReference>
<dbReference type="Pfam" id="PF01970">
    <property type="entry name" value="TctA"/>
    <property type="match status" value="1"/>
</dbReference>
<feature type="transmembrane region" description="Helical" evidence="1">
    <location>
        <begin position="252"/>
        <end position="277"/>
    </location>
</feature>
<reference evidence="3 4" key="1">
    <citation type="journal article" date="2010" name="J. Bacteriol.">
        <title>Genome sequences of Oceanicola granulosus HTCC2516(T) and Oceanicola batsensis HTCC2597(TDelta).</title>
        <authorList>
            <person name="Thrash J.C."/>
            <person name="Cho J.C."/>
            <person name="Vergin K.L."/>
            <person name="Giovannoni S.J."/>
        </authorList>
    </citation>
    <scope>NUCLEOTIDE SEQUENCE [LARGE SCALE GENOMIC DNA]</scope>
    <source>
        <strain evidence="4">ATCC BAA-861 / DSM 15982 / KCTC 12143 / HTCC2516</strain>
    </source>
</reference>
<name>Q2CJB2_OCEGH</name>
<dbReference type="RefSeq" id="WP_007253660.1">
    <property type="nucleotide sequence ID" value="NZ_CH724107.1"/>
</dbReference>
<dbReference type="Proteomes" id="UP000003635">
    <property type="component" value="Unassembled WGS sequence"/>
</dbReference>
<dbReference type="EMBL" id="AAOT01000002">
    <property type="protein sequence ID" value="EAR52688.1"/>
    <property type="molecule type" value="Genomic_DNA"/>
</dbReference>
<dbReference type="STRING" id="314256.OG2516_00639"/>
<feature type="transmembrane region" description="Helical" evidence="1">
    <location>
        <begin position="387"/>
        <end position="404"/>
    </location>
</feature>